<dbReference type="GO" id="GO:0004519">
    <property type="term" value="F:endonuclease activity"/>
    <property type="evidence" value="ECO:0007669"/>
    <property type="project" value="UniProtKB-KW"/>
</dbReference>
<dbReference type="CDD" id="cd05403">
    <property type="entry name" value="NT_KNTase_like"/>
    <property type="match status" value="1"/>
</dbReference>
<dbReference type="SUPFAM" id="SSF81301">
    <property type="entry name" value="Nucleotidyltransferase"/>
    <property type="match status" value="1"/>
</dbReference>
<accession>A0A3E1KE67</accession>
<dbReference type="EMBL" id="QUZM01000070">
    <property type="protein sequence ID" value="RFF36864.1"/>
    <property type="molecule type" value="Genomic_DNA"/>
</dbReference>
<evidence type="ECO:0000256" key="1">
    <source>
        <dbReference type="ARBA" id="ARBA00010923"/>
    </source>
</evidence>
<dbReference type="InterPro" id="IPR044946">
    <property type="entry name" value="Restrct_endonuc_typeI_TRD_sf"/>
</dbReference>
<gene>
    <name evidence="6" type="ORF">DZD52_19865</name>
</gene>
<keyword evidence="6" id="KW-0255">Endonuclease</keyword>
<dbReference type="Gene3D" id="3.30.460.10">
    <property type="entry name" value="Beta Polymerase, domain 2"/>
    <property type="match status" value="1"/>
</dbReference>
<organism evidence="6 7">
    <name type="scientific">Xanthomonas nasturtii</name>
    <dbReference type="NCBI Taxonomy" id="1843581"/>
    <lineage>
        <taxon>Bacteria</taxon>
        <taxon>Pseudomonadati</taxon>
        <taxon>Pseudomonadota</taxon>
        <taxon>Gammaproteobacteria</taxon>
        <taxon>Lysobacterales</taxon>
        <taxon>Lysobacteraceae</taxon>
        <taxon>Xanthomonas</taxon>
    </lineage>
</organism>
<reference evidence="6 7" key="1">
    <citation type="submission" date="2018-08" db="EMBL/GenBank/DDBJ databases">
        <title>Genome sequencing of X. nasturtii WHRI 8984.</title>
        <authorList>
            <person name="Studholme D.J."/>
            <person name="Mchugh J."/>
            <person name="Vicente J."/>
        </authorList>
    </citation>
    <scope>NUCLEOTIDE SEQUENCE [LARGE SCALE GENOMIC DNA]</scope>
    <source>
        <strain evidence="6 7">WHRI 8984</strain>
    </source>
</reference>
<dbReference type="AlphaFoldDB" id="A0A3E1KE67"/>
<dbReference type="RefSeq" id="WP_116906862.1">
    <property type="nucleotide sequence ID" value="NZ_CP142084.2"/>
</dbReference>
<comment type="caution">
    <text evidence="6">The sequence shown here is derived from an EMBL/GenBank/DDBJ whole genome shotgun (WGS) entry which is preliminary data.</text>
</comment>
<dbReference type="SUPFAM" id="SSF116734">
    <property type="entry name" value="DNA methylase specificity domain"/>
    <property type="match status" value="2"/>
</dbReference>
<dbReference type="InterPro" id="IPR041633">
    <property type="entry name" value="Polbeta"/>
</dbReference>
<comment type="similarity">
    <text evidence="1">Belongs to the type-I restriction system S methylase family.</text>
</comment>
<evidence type="ECO:0000259" key="4">
    <source>
        <dbReference type="Pfam" id="PF01420"/>
    </source>
</evidence>
<feature type="domain" description="Type I restriction modification DNA specificity" evidence="4">
    <location>
        <begin position="112"/>
        <end position="290"/>
    </location>
</feature>
<dbReference type="Proteomes" id="UP000259570">
    <property type="component" value="Unassembled WGS sequence"/>
</dbReference>
<dbReference type="GeneID" id="97210705"/>
<evidence type="ECO:0000256" key="3">
    <source>
        <dbReference type="ARBA" id="ARBA00023125"/>
    </source>
</evidence>
<name>A0A3E1KE67_9XANT</name>
<feature type="domain" description="Polymerase beta nucleotidyltransferase" evidence="5">
    <location>
        <begin position="30"/>
        <end position="105"/>
    </location>
</feature>
<dbReference type="OrthoDB" id="398435at2"/>
<dbReference type="Pfam" id="PF01420">
    <property type="entry name" value="Methylase_S"/>
    <property type="match status" value="1"/>
</dbReference>
<proteinExistence type="inferred from homology"/>
<keyword evidence="3" id="KW-0238">DNA-binding</keyword>
<dbReference type="GO" id="GO:0009307">
    <property type="term" value="P:DNA restriction-modification system"/>
    <property type="evidence" value="ECO:0007669"/>
    <property type="project" value="UniProtKB-KW"/>
</dbReference>
<keyword evidence="6" id="KW-0378">Hydrolase</keyword>
<dbReference type="InterPro" id="IPR000055">
    <property type="entry name" value="Restrct_endonuc_typeI_TRD"/>
</dbReference>
<evidence type="ECO:0000259" key="5">
    <source>
        <dbReference type="Pfam" id="PF18765"/>
    </source>
</evidence>
<evidence type="ECO:0000256" key="2">
    <source>
        <dbReference type="ARBA" id="ARBA00022747"/>
    </source>
</evidence>
<sequence>MSDTPNIDIRPDHWQIVRDILCKHVPQYEVWAFGSRAKWLAKQYSDLDLAIITDQPLSLAVSAALADDFSESDLPWKVDVVDWATTGDSFRKIIKRDKVIVQESDRYLGMKKGWPRRQLKDCAKWYSGGTPSKGVASYWGGDIPWISSKSLTSFFVSDSEDRVTNEGAHNGTRLVPKDSILFVVRGMSLKTEFRMGIATRPVTFNQDVKALLAINDVLPAYLAYAIKSKTNEILQMVGEAGHGTGVLPTDRIQSLEIPIPPIADQRAIARILGNLDERIELNQRMDQTLEAMVRALFKSWFVDFDGVASEDMQESELGLIPKGWRVASFGDLLESSIGGDWGKEKPEDDHNEPVIIIRRTDFFDIKSGGKGGAPTRYTTAKKMASRNLQEGDIIIEISGGSPVQPTGRSMRISRSILARFESPVVCASFCRRFRPVSLSVGVLVACHLNYLYENGGTWEYQNQSTGIANFQTSHFLKVEKVVIPPDEQLKEFVTLVSPILDSMSTNQNLMLTQLRDTLLPKLLSGELRVKDAERMAETV</sequence>
<dbReference type="InterPro" id="IPR052021">
    <property type="entry name" value="Type-I_RS_S_subunit"/>
</dbReference>
<dbReference type="Gene3D" id="1.10.287.1120">
    <property type="entry name" value="Bipartite methylase S protein"/>
    <property type="match status" value="1"/>
</dbReference>
<evidence type="ECO:0000313" key="6">
    <source>
        <dbReference type="EMBL" id="RFF36864.1"/>
    </source>
</evidence>
<protein>
    <submittedName>
        <fullName evidence="6">Restriction endonuclease subunit S</fullName>
    </submittedName>
</protein>
<dbReference type="CDD" id="cd17249">
    <property type="entry name" value="RMtype1_S_EcoR124I-TRD2-CR2_like"/>
    <property type="match status" value="1"/>
</dbReference>
<keyword evidence="6" id="KW-0540">Nuclease</keyword>
<dbReference type="GO" id="GO:0003677">
    <property type="term" value="F:DNA binding"/>
    <property type="evidence" value="ECO:0007669"/>
    <property type="project" value="UniProtKB-KW"/>
</dbReference>
<dbReference type="PANTHER" id="PTHR30408:SF12">
    <property type="entry name" value="TYPE I RESTRICTION ENZYME MJAVIII SPECIFICITY SUBUNIT"/>
    <property type="match status" value="1"/>
</dbReference>
<dbReference type="InterPro" id="IPR043519">
    <property type="entry name" value="NT_sf"/>
</dbReference>
<keyword evidence="2" id="KW-0680">Restriction system</keyword>
<dbReference type="Gene3D" id="3.90.220.20">
    <property type="entry name" value="DNA methylase specificity domains"/>
    <property type="match status" value="2"/>
</dbReference>
<evidence type="ECO:0000313" key="7">
    <source>
        <dbReference type="Proteomes" id="UP000259570"/>
    </source>
</evidence>
<dbReference type="Pfam" id="PF18765">
    <property type="entry name" value="Polbeta"/>
    <property type="match status" value="1"/>
</dbReference>
<dbReference type="PANTHER" id="PTHR30408">
    <property type="entry name" value="TYPE-1 RESTRICTION ENZYME ECOKI SPECIFICITY PROTEIN"/>
    <property type="match status" value="1"/>
</dbReference>